<protein>
    <submittedName>
        <fullName evidence="1">Uncharacterized protein</fullName>
    </submittedName>
</protein>
<dbReference type="Proteomes" id="UP000254425">
    <property type="component" value="Chromosome"/>
</dbReference>
<dbReference type="EMBL" id="CP031320">
    <property type="protein sequence ID" value="AXK35498.1"/>
    <property type="molecule type" value="Genomic_DNA"/>
</dbReference>
<sequence length="79" mass="8357">MATDHIGTERIQNAEVVLHGLREALAQAGITLPSLQLHHSTWSASDDGGAALLSLGAVDLATARKLTEVVGRRRSTEQS</sequence>
<dbReference type="KEGG" id="sarm:DVA86_25445"/>
<evidence type="ECO:0000313" key="1">
    <source>
        <dbReference type="EMBL" id="AXK35498.1"/>
    </source>
</evidence>
<name>A0A345XV32_9ACTN</name>
<organism evidence="1 2">
    <name type="scientific">Streptomyces armeniacus</name>
    <dbReference type="NCBI Taxonomy" id="83291"/>
    <lineage>
        <taxon>Bacteria</taxon>
        <taxon>Bacillati</taxon>
        <taxon>Actinomycetota</taxon>
        <taxon>Actinomycetes</taxon>
        <taxon>Kitasatosporales</taxon>
        <taxon>Streptomycetaceae</taxon>
        <taxon>Streptomyces</taxon>
    </lineage>
</organism>
<evidence type="ECO:0000313" key="2">
    <source>
        <dbReference type="Proteomes" id="UP000254425"/>
    </source>
</evidence>
<reference evidence="1 2" key="1">
    <citation type="submission" date="2018-07" db="EMBL/GenBank/DDBJ databases">
        <title>Draft genome of the type strain Streptomyces armeniacus ATCC 15676.</title>
        <authorList>
            <person name="Labana P."/>
            <person name="Gosse J.T."/>
            <person name="Boddy C.N."/>
        </authorList>
    </citation>
    <scope>NUCLEOTIDE SEQUENCE [LARGE SCALE GENOMIC DNA]</scope>
    <source>
        <strain evidence="1 2">ATCC 15676</strain>
    </source>
</reference>
<dbReference type="RefSeq" id="WP_208881698.1">
    <property type="nucleotide sequence ID" value="NZ_CP031320.1"/>
</dbReference>
<accession>A0A345XV32</accession>
<gene>
    <name evidence="1" type="ORF">DVA86_25445</name>
</gene>
<proteinExistence type="predicted"/>
<keyword evidence="2" id="KW-1185">Reference proteome</keyword>
<dbReference type="AlphaFoldDB" id="A0A345XV32"/>